<gene>
    <name evidence="18" type="ordered locus">Bind_0707</name>
</gene>
<feature type="domain" description="PAS" evidence="14">
    <location>
        <begin position="858"/>
        <end position="903"/>
    </location>
</feature>
<proteinExistence type="predicted"/>
<evidence type="ECO:0000259" key="16">
    <source>
        <dbReference type="PROSITE" id="PS50122"/>
    </source>
</evidence>
<dbReference type="Pfam" id="PF03705">
    <property type="entry name" value="CheR_N"/>
    <property type="match status" value="1"/>
</dbReference>
<dbReference type="GO" id="GO:0005524">
    <property type="term" value="F:ATP binding"/>
    <property type="evidence" value="ECO:0007669"/>
    <property type="project" value="UniProtKB-KW"/>
</dbReference>
<dbReference type="SUPFAM" id="SSF55785">
    <property type="entry name" value="PYP-like sensor domain (PAS domain)"/>
    <property type="match status" value="3"/>
</dbReference>
<keyword evidence="10" id="KW-0067">ATP-binding</keyword>
<evidence type="ECO:0000256" key="9">
    <source>
        <dbReference type="ARBA" id="ARBA00022777"/>
    </source>
</evidence>
<dbReference type="GO" id="GO:0008757">
    <property type="term" value="F:S-adenosylmethionine-dependent methyltransferase activity"/>
    <property type="evidence" value="ECO:0007669"/>
    <property type="project" value="InterPro"/>
</dbReference>
<dbReference type="SUPFAM" id="SSF52738">
    <property type="entry name" value="Methylesterase CheB, C-terminal domain"/>
    <property type="match status" value="1"/>
</dbReference>
<dbReference type="InterPro" id="IPR000700">
    <property type="entry name" value="PAS-assoc_C"/>
</dbReference>
<evidence type="ECO:0000256" key="7">
    <source>
        <dbReference type="ARBA" id="ARBA00022679"/>
    </source>
</evidence>
<reference evidence="19" key="1">
    <citation type="submission" date="2008-03" db="EMBL/GenBank/DDBJ databases">
        <title>Complete sequence of chromosome of Beijerinckia indica subsp. indica ATCC 9039.</title>
        <authorList>
            <consortium name="US DOE Joint Genome Institute"/>
            <person name="Copeland A."/>
            <person name="Lucas S."/>
            <person name="Lapidus A."/>
            <person name="Glavina del Rio T."/>
            <person name="Dalin E."/>
            <person name="Tice H."/>
            <person name="Bruce D."/>
            <person name="Goodwin L."/>
            <person name="Pitluck S."/>
            <person name="LaButti K."/>
            <person name="Schmutz J."/>
            <person name="Larimer F."/>
            <person name="Land M."/>
            <person name="Hauser L."/>
            <person name="Kyrpides N."/>
            <person name="Mikhailova N."/>
            <person name="Dunfield P.F."/>
            <person name="Dedysh S.N."/>
            <person name="Liesack W."/>
            <person name="Saw J.H."/>
            <person name="Alam M."/>
            <person name="Chen Y."/>
            <person name="Murrell J.C."/>
            <person name="Richardson P."/>
        </authorList>
    </citation>
    <scope>NUCLEOTIDE SEQUENCE [LARGE SCALE GENOMIC DNA]</scope>
    <source>
        <strain evidence="19">ATCC 9039 / DSM 1715 / NCIMB 8712</strain>
    </source>
</reference>
<feature type="region of interest" description="Disordered" evidence="13">
    <location>
        <begin position="1"/>
        <end position="22"/>
    </location>
</feature>
<dbReference type="KEGG" id="bid:Bind_0707"/>
<dbReference type="InterPro" id="IPR035909">
    <property type="entry name" value="CheB_C"/>
</dbReference>
<evidence type="ECO:0000259" key="17">
    <source>
        <dbReference type="PROSITE" id="PS50123"/>
    </source>
</evidence>
<dbReference type="CDD" id="cd16434">
    <property type="entry name" value="CheB-CheR_fusion"/>
    <property type="match status" value="1"/>
</dbReference>
<evidence type="ECO:0000256" key="4">
    <source>
        <dbReference type="ARBA" id="ARBA00022553"/>
    </source>
</evidence>
<dbReference type="CDD" id="cd00130">
    <property type="entry name" value="PAS"/>
    <property type="match status" value="1"/>
</dbReference>
<dbReference type="GO" id="GO:0000156">
    <property type="term" value="F:phosphorelay response regulator activity"/>
    <property type="evidence" value="ECO:0007669"/>
    <property type="project" value="InterPro"/>
</dbReference>
<dbReference type="InterPro" id="IPR000673">
    <property type="entry name" value="Sig_transdc_resp-reg_Me-estase"/>
</dbReference>
<keyword evidence="19" id="KW-1185">Reference proteome</keyword>
<dbReference type="Gene3D" id="3.40.50.180">
    <property type="entry name" value="Methylesterase CheB, C-terminal domain"/>
    <property type="match status" value="1"/>
</dbReference>
<dbReference type="EMBL" id="CP001016">
    <property type="protein sequence ID" value="ACB94357.1"/>
    <property type="molecule type" value="Genomic_DNA"/>
</dbReference>
<dbReference type="GO" id="GO:0006935">
    <property type="term" value="P:chemotaxis"/>
    <property type="evidence" value="ECO:0007669"/>
    <property type="project" value="UniProtKB-UniRule"/>
</dbReference>
<feature type="active site" evidence="11">
    <location>
        <position position="36"/>
    </location>
</feature>
<evidence type="ECO:0000256" key="1">
    <source>
        <dbReference type="ARBA" id="ARBA00000085"/>
    </source>
</evidence>
<reference evidence="18 19" key="2">
    <citation type="journal article" date="2010" name="J. Bacteriol.">
        <title>Complete genome sequence of Beijerinckia indica subsp. indica.</title>
        <authorList>
            <person name="Tamas I."/>
            <person name="Dedysh S.N."/>
            <person name="Liesack W."/>
            <person name="Stott M.B."/>
            <person name="Alam M."/>
            <person name="Murrell J.C."/>
            <person name="Dunfield P.F."/>
        </authorList>
    </citation>
    <scope>NUCLEOTIDE SEQUENCE [LARGE SCALE GENOMIC DNA]</scope>
    <source>
        <strain evidence="19">ATCC 9039 / DSM 1715 / NCIMB 8712</strain>
    </source>
</reference>
<dbReference type="Gene3D" id="3.30.450.20">
    <property type="entry name" value="PAS domain"/>
    <property type="match status" value="2"/>
</dbReference>
<dbReference type="PROSITE" id="PS50113">
    <property type="entry name" value="PAC"/>
    <property type="match status" value="2"/>
</dbReference>
<dbReference type="InterPro" id="IPR050903">
    <property type="entry name" value="Bact_Chemotaxis_MeTrfase"/>
</dbReference>
<protein>
    <recommendedName>
        <fullName evidence="3">Blue-light-activated histidine kinase</fullName>
        <ecNumber evidence="2">2.7.13.3</ecNumber>
    </recommendedName>
</protein>
<dbReference type="AlphaFoldDB" id="B2IGH5"/>
<dbReference type="eggNOG" id="COG3920">
    <property type="taxonomic scope" value="Bacteria"/>
</dbReference>
<dbReference type="PANTHER" id="PTHR24422:SF27">
    <property type="entry name" value="PROTEIN-GLUTAMATE O-METHYLTRANSFERASE"/>
    <property type="match status" value="1"/>
</dbReference>
<dbReference type="PANTHER" id="PTHR24422">
    <property type="entry name" value="CHEMOTAXIS PROTEIN METHYLTRANSFERASE"/>
    <property type="match status" value="1"/>
</dbReference>
<feature type="domain" description="PAC" evidence="15">
    <location>
        <begin position="929"/>
        <end position="983"/>
    </location>
</feature>
<evidence type="ECO:0000313" key="19">
    <source>
        <dbReference type="Proteomes" id="UP000001695"/>
    </source>
</evidence>
<organism evidence="18 19">
    <name type="scientific">Beijerinckia indica subsp. indica (strain ATCC 9039 / DSM 1715 / NCIMB 8712)</name>
    <dbReference type="NCBI Taxonomy" id="395963"/>
    <lineage>
        <taxon>Bacteria</taxon>
        <taxon>Pseudomonadati</taxon>
        <taxon>Pseudomonadota</taxon>
        <taxon>Alphaproteobacteria</taxon>
        <taxon>Hyphomicrobiales</taxon>
        <taxon>Beijerinckiaceae</taxon>
        <taxon>Beijerinckia</taxon>
    </lineage>
</organism>
<keyword evidence="7 18" id="KW-0808">Transferase</keyword>
<feature type="coiled-coil region" evidence="12">
    <location>
        <begin position="661"/>
        <end position="741"/>
    </location>
</feature>
<sequence>MGRREAVADNPTSSESADSRLVGPEQTHLIIGLGASVGGLDAFKTFFSKMPTASGMSFVLVQHLDPNFNSSLVEIVTGFTAMPVQLAQDGTNVAPDQVYVIPPDSILTIESGILHVTQAVQVAARRTIINTFLTSLAEDHGENAVGIILSGYGSDGALGIEAIKEHGGLTISQAEFDHHAKSGMPQSAVSSGFVDHVLPVEDMPAALMDYRRHRAIYDSANGPDGIRRDMARHLPTICAILHSRLGRDFSQYKTGTLMRRIQRRMHVLQTGKVSSYIEQLRTLPKEAESLFRELLIGVTYFFRNPESFEALETKILPGLLADNHNTGPVRIWVPGCATGEEAYSLAIILKESMARLRRQRQVQIFATDVDDRAIEFARAGLYNAAIASHFSAERLEKNFVKDCGNYRVAKDIREMCLFSTHDLVRDPPFSRLDLVSCRNLLIYFESALQQRCFTTFHYALRPGGHLLLGPSESVPTQSRLFAPVDKRHRIYVRRDTVASFPTFPLPRWVGGETSQKFVKLPAGDDIERQAAHVIAQYAPAYVIVDRGHNILRFSGQIAKYLEPTTGVASLNLFTLLHTDLRPAVRAALKKAVASGATVQPETVSFGAGGQYETLNLIVEPLPNSEEVGLFLILFQDVGRFTRMSQEAPVTAASDEGSKATLQDLNSELRGTRERLRKVTEELEAANEELQSSSEEYLSVNEELQSTNEELETSKEELQSLNEELQTMNSELNNRNESLVRSNSDLSNLFDSTSIAILFLDSNLCIRRFTSRFLELFNVREGDEGRPISNIVTRLTHDSLVTDAQQVLRTLTPVEREVSVANGPSFLMQIRPYRSLNNVIDGVVVTFVDITERKQHEQARALLAAIVESSQDAIISHDLDGTVTSWNTGAERLFDYSASEAIGQPMSMLLGGTLLDDWANIQAKLQKGEQVARFDSIRFAKGGRSIDVSITISPVKEIGGRIVGASVVARDITDLKDAEQKTALLLSELDHRVKNILAIVSAVVSQTLKTSSTPEAFAAEIEGRIKAITMAHSLLTQAGQGTMSLRAVIETELAPYRRENGNFIITGRDVLLTPKAGLALAMAVHELASNAAKYGALSTSSGHLHVIWEMRNRTDNPLLLLTWTESGGPEVQPPLREGFGTMLIEKALTYEFDAEVQRNFLRPGLCCTFKIPLTPEFGYMNATGDAERETR</sequence>
<feature type="domain" description="CheB-type methylesterase" evidence="16">
    <location>
        <begin position="24"/>
        <end position="208"/>
    </location>
</feature>
<dbReference type="GO" id="GO:0004673">
    <property type="term" value="F:protein histidine kinase activity"/>
    <property type="evidence" value="ECO:0007669"/>
    <property type="project" value="UniProtKB-EC"/>
</dbReference>
<accession>B2IGH5</accession>
<keyword evidence="18" id="KW-0489">Methyltransferase</keyword>
<feature type="active site" evidence="11">
    <location>
        <position position="63"/>
    </location>
</feature>
<dbReference type="SMART" id="SM00911">
    <property type="entry name" value="HWE_HK"/>
    <property type="match status" value="1"/>
</dbReference>
<keyword evidence="11" id="KW-0145">Chemotaxis</keyword>
<keyword evidence="12" id="KW-0175">Coiled coil</keyword>
<dbReference type="InterPro" id="IPR000780">
    <property type="entry name" value="CheR_MeTrfase"/>
</dbReference>
<dbReference type="PROSITE" id="PS50123">
    <property type="entry name" value="CHER"/>
    <property type="match status" value="1"/>
</dbReference>
<evidence type="ECO:0000259" key="14">
    <source>
        <dbReference type="PROSITE" id="PS50112"/>
    </source>
</evidence>
<evidence type="ECO:0000256" key="6">
    <source>
        <dbReference type="ARBA" id="ARBA00022643"/>
    </source>
</evidence>
<evidence type="ECO:0000256" key="3">
    <source>
        <dbReference type="ARBA" id="ARBA00021740"/>
    </source>
</evidence>
<evidence type="ECO:0000256" key="10">
    <source>
        <dbReference type="ARBA" id="ARBA00022840"/>
    </source>
</evidence>
<feature type="active site" evidence="11">
    <location>
        <position position="155"/>
    </location>
</feature>
<comment type="catalytic activity">
    <reaction evidence="1">
        <text>ATP + protein L-histidine = ADP + protein N-phospho-L-histidine.</text>
        <dbReference type="EC" id="2.7.13.3"/>
    </reaction>
</comment>
<evidence type="ECO:0000256" key="2">
    <source>
        <dbReference type="ARBA" id="ARBA00012438"/>
    </source>
</evidence>
<evidence type="ECO:0000256" key="12">
    <source>
        <dbReference type="SAM" id="Coils"/>
    </source>
</evidence>
<dbReference type="SMART" id="SM00138">
    <property type="entry name" value="MeTrc"/>
    <property type="match status" value="1"/>
</dbReference>
<dbReference type="InterPro" id="IPR029063">
    <property type="entry name" value="SAM-dependent_MTases_sf"/>
</dbReference>
<dbReference type="InterPro" id="IPR013767">
    <property type="entry name" value="PAS_fold"/>
</dbReference>
<dbReference type="eggNOG" id="COG1352">
    <property type="taxonomic scope" value="Bacteria"/>
</dbReference>
<name>B2IGH5_BEII9</name>
<dbReference type="GO" id="GO:0032259">
    <property type="term" value="P:methylation"/>
    <property type="evidence" value="ECO:0007669"/>
    <property type="project" value="UniProtKB-KW"/>
</dbReference>
<keyword evidence="9" id="KW-0418">Kinase</keyword>
<dbReference type="GO" id="GO:0006355">
    <property type="term" value="P:regulation of DNA-templated transcription"/>
    <property type="evidence" value="ECO:0007669"/>
    <property type="project" value="InterPro"/>
</dbReference>
<dbReference type="STRING" id="395963.Bind_0707"/>
<dbReference type="PROSITE" id="PS50112">
    <property type="entry name" value="PAS"/>
    <property type="match status" value="1"/>
</dbReference>
<keyword evidence="11 18" id="KW-0378">Hydrolase</keyword>
<dbReference type="GO" id="GO:0008984">
    <property type="term" value="F:protein-glutamate methylesterase activity"/>
    <property type="evidence" value="ECO:0007669"/>
    <property type="project" value="InterPro"/>
</dbReference>
<dbReference type="Pfam" id="PF01339">
    <property type="entry name" value="CheB_methylest"/>
    <property type="match status" value="1"/>
</dbReference>
<keyword evidence="6" id="KW-0288">FMN</keyword>
<dbReference type="eggNOG" id="COG5000">
    <property type="taxonomic scope" value="Bacteria"/>
</dbReference>
<dbReference type="GO" id="GO:0005737">
    <property type="term" value="C:cytoplasm"/>
    <property type="evidence" value="ECO:0007669"/>
    <property type="project" value="InterPro"/>
</dbReference>
<dbReference type="Pfam" id="PF13596">
    <property type="entry name" value="PAS_10"/>
    <property type="match status" value="1"/>
</dbReference>
<dbReference type="Pfam" id="PF07536">
    <property type="entry name" value="HWE_HK"/>
    <property type="match status" value="1"/>
</dbReference>
<dbReference type="SUPFAM" id="SSF47757">
    <property type="entry name" value="Chemotaxis receptor methyltransferase CheR, N-terminal domain"/>
    <property type="match status" value="1"/>
</dbReference>
<dbReference type="InterPro" id="IPR011102">
    <property type="entry name" value="Sig_transdc_His_kinase_HWE"/>
</dbReference>
<evidence type="ECO:0000313" key="18">
    <source>
        <dbReference type="EMBL" id="ACB94357.1"/>
    </source>
</evidence>
<keyword evidence="5" id="KW-0285">Flavoprotein</keyword>
<dbReference type="Pfam" id="PF01739">
    <property type="entry name" value="CheR"/>
    <property type="match status" value="1"/>
</dbReference>
<dbReference type="SUPFAM" id="SSF53335">
    <property type="entry name" value="S-adenosyl-L-methionine-dependent methyltransferases"/>
    <property type="match status" value="1"/>
</dbReference>
<evidence type="ECO:0000256" key="8">
    <source>
        <dbReference type="ARBA" id="ARBA00022741"/>
    </source>
</evidence>
<dbReference type="PRINTS" id="PR00996">
    <property type="entry name" value="CHERMTFRASE"/>
</dbReference>
<dbReference type="InterPro" id="IPR035965">
    <property type="entry name" value="PAS-like_dom_sf"/>
</dbReference>
<dbReference type="PROSITE" id="PS50122">
    <property type="entry name" value="CHEB"/>
    <property type="match status" value="1"/>
</dbReference>
<dbReference type="InterPro" id="IPR022641">
    <property type="entry name" value="CheR_N"/>
</dbReference>
<feature type="domain" description="PAC" evidence="15">
    <location>
        <begin position="811"/>
        <end position="861"/>
    </location>
</feature>
<dbReference type="eggNOG" id="COG2201">
    <property type="taxonomic scope" value="Bacteria"/>
</dbReference>
<dbReference type="Pfam" id="PF00989">
    <property type="entry name" value="PAS"/>
    <property type="match status" value="1"/>
</dbReference>
<dbReference type="Gene3D" id="3.40.50.150">
    <property type="entry name" value="Vaccinia Virus protein VP39"/>
    <property type="match status" value="1"/>
</dbReference>
<dbReference type="HOGENOM" id="CLU_000892_0_1_5"/>
<feature type="domain" description="CheR-type methyltransferase" evidence="17">
    <location>
        <begin position="237"/>
        <end position="475"/>
    </location>
</feature>
<dbReference type="Proteomes" id="UP000001695">
    <property type="component" value="Chromosome"/>
</dbReference>
<dbReference type="InterPro" id="IPR000014">
    <property type="entry name" value="PAS"/>
</dbReference>
<evidence type="ECO:0000259" key="15">
    <source>
        <dbReference type="PROSITE" id="PS50113"/>
    </source>
</evidence>
<evidence type="ECO:0000256" key="11">
    <source>
        <dbReference type="PROSITE-ProRule" id="PRU00050"/>
    </source>
</evidence>
<evidence type="ECO:0000256" key="13">
    <source>
        <dbReference type="SAM" id="MobiDB-lite"/>
    </source>
</evidence>
<keyword evidence="8" id="KW-0547">Nucleotide-binding</keyword>
<keyword evidence="4" id="KW-0597">Phosphoprotein</keyword>
<dbReference type="InterPro" id="IPR022642">
    <property type="entry name" value="CheR_C"/>
</dbReference>
<dbReference type="SMART" id="SM00091">
    <property type="entry name" value="PAS"/>
    <property type="match status" value="3"/>
</dbReference>
<evidence type="ECO:0000256" key="5">
    <source>
        <dbReference type="ARBA" id="ARBA00022630"/>
    </source>
</evidence>
<dbReference type="EC" id="2.7.13.3" evidence="2"/>
<dbReference type="CDD" id="cd02440">
    <property type="entry name" value="AdoMet_MTases"/>
    <property type="match status" value="1"/>
</dbReference>
<dbReference type="NCBIfam" id="TIGR00229">
    <property type="entry name" value="sensory_box"/>
    <property type="match status" value="1"/>
</dbReference>